<sequence>MDDGGILFDETTWKTHILTASAALVYETLIEQGGGNAVTMDEAAQVVRDTLDLDPETPDIAQLLAMLTTLGVIRR</sequence>
<reference evidence="1" key="2">
    <citation type="journal article" date="2020" name="Microorganisms">
        <title>Osmotic Adaptation and Compatible Solute Biosynthesis of Phototrophic Bacteria as Revealed from Genome Analyses.</title>
        <authorList>
            <person name="Imhoff J.F."/>
            <person name="Rahn T."/>
            <person name="Kunzel S."/>
            <person name="Keller A."/>
            <person name="Neulinger S.C."/>
        </authorList>
    </citation>
    <scope>NUCLEOTIDE SEQUENCE</scope>
    <source>
        <strain evidence="1">DSM 4395</strain>
    </source>
</reference>
<dbReference type="EMBL" id="NHSF01000054">
    <property type="protein sequence ID" value="MBK5930599.1"/>
    <property type="molecule type" value="Genomic_DNA"/>
</dbReference>
<gene>
    <name evidence="1" type="ORF">CCR82_08705</name>
</gene>
<organism evidence="1 2">
    <name type="scientific">Halochromatium salexigens</name>
    <name type="common">Chromatium salexigens</name>
    <dbReference type="NCBI Taxonomy" id="49447"/>
    <lineage>
        <taxon>Bacteria</taxon>
        <taxon>Pseudomonadati</taxon>
        <taxon>Pseudomonadota</taxon>
        <taxon>Gammaproteobacteria</taxon>
        <taxon>Chromatiales</taxon>
        <taxon>Chromatiaceae</taxon>
        <taxon>Halochromatium</taxon>
    </lineage>
</organism>
<dbReference type="NCBIfam" id="TIGR04353">
    <property type="entry name" value="PqqD_rel_X"/>
    <property type="match status" value="1"/>
</dbReference>
<name>A0AAJ0XF38_HALSE</name>
<evidence type="ECO:0000313" key="2">
    <source>
        <dbReference type="Proteomes" id="UP001296967"/>
    </source>
</evidence>
<dbReference type="Proteomes" id="UP001296967">
    <property type="component" value="Unassembled WGS sequence"/>
</dbReference>
<accession>A0AAJ0XF38</accession>
<comment type="caution">
    <text evidence="1">The sequence shown here is derived from an EMBL/GenBank/DDBJ whole genome shotgun (WGS) entry which is preliminary data.</text>
</comment>
<reference evidence="1" key="1">
    <citation type="submission" date="2017-05" db="EMBL/GenBank/DDBJ databases">
        <authorList>
            <person name="Imhoff J.F."/>
            <person name="Rahn T."/>
            <person name="Kuenzel S."/>
            <person name="Neulinger S.C."/>
        </authorList>
    </citation>
    <scope>NUCLEOTIDE SEQUENCE</scope>
    <source>
        <strain evidence="1">DSM 4395</strain>
    </source>
</reference>
<dbReference type="AlphaFoldDB" id="A0AAJ0XF38"/>
<protein>
    <submittedName>
        <fullName evidence="1">Uncharacterized protein</fullName>
    </submittedName>
</protein>
<proteinExistence type="predicted"/>
<evidence type="ECO:0000313" key="1">
    <source>
        <dbReference type="EMBL" id="MBK5930599.1"/>
    </source>
</evidence>
<keyword evidence="2" id="KW-1185">Reference proteome</keyword>
<dbReference type="RefSeq" id="WP_201245169.1">
    <property type="nucleotide sequence ID" value="NZ_NHSF01000054.1"/>
</dbReference>
<dbReference type="InterPro" id="IPR027599">
    <property type="entry name" value="PqqD-rel_X"/>
</dbReference>